<dbReference type="Proteomes" id="UP000004688">
    <property type="component" value="Chromosome"/>
</dbReference>
<accession>M9RIN2</accession>
<keyword evidence="1" id="KW-0812">Transmembrane</keyword>
<dbReference type="eggNOG" id="COG1463">
    <property type="taxonomic scope" value="Bacteria"/>
</dbReference>
<dbReference type="OrthoDB" id="9808689at2"/>
<dbReference type="HOGENOM" id="CLU_470706_0_0_5"/>
<protein>
    <recommendedName>
        <fullName evidence="2">Mce/MlaD domain-containing protein</fullName>
    </recommendedName>
</protein>
<dbReference type="EMBL" id="CP003742">
    <property type="protein sequence ID" value="AGI71638.1"/>
    <property type="molecule type" value="Genomic_DNA"/>
</dbReference>
<gene>
    <name evidence="3" type="ORF">OA238_c14980</name>
</gene>
<dbReference type="InterPro" id="IPR003399">
    <property type="entry name" value="Mce/MlaD"/>
</dbReference>
<dbReference type="KEGG" id="oar:OA238_c14980"/>
<sequence length="579" mass="61119">METRANHILIGLFTLAGIVGSIALLLWFARVELDQQFAYYDVRFSSVSGLSEASDVRFAGLPVGQVVDVRLSPDRDGTVLVRLEVDASTPVRSDSIATIESQGVTGVSFVGISAGRPDTGLLVPTSDTPVPQITAGQSVLQALSEDAPQLINEALTVIEGVSDLFAEDNQARVENILKNAEEASESLAATLEAFAEVPETVERFTVQVEAFNAILAGIAPEVEALLTTADTTVASLGTLSSEAETMVITANDTLAVAQGTFNEAQRYINEDLTDTTYALQTTVEDLRAEIATISTDARTMLATFNGAGVAATDRIVEAGATLVMINDTLAQISKTTLTVGDAALQFDTLLQTQATPLLAETRATVAAATDAINVIGTAAQTDLPVIVADIRAATQTATDTINQVAQDLTAASGRIDGLSLTAQTALTQVTETFANANTTLEAVTSAMETGDRTLEVAERTFAGADRIINEDLDGIISGLETSLASLNGAIAQVSDDIPAITAELRNASQSAAEAFRSLDQVVDNAGPSVTEFTRTGLPLYTRLAVETRGLISNLDRLTQQIQRDPARFFLNQQSPEYQR</sequence>
<evidence type="ECO:0000256" key="1">
    <source>
        <dbReference type="SAM" id="Phobius"/>
    </source>
</evidence>
<feature type="transmembrane region" description="Helical" evidence="1">
    <location>
        <begin position="7"/>
        <end position="29"/>
    </location>
</feature>
<evidence type="ECO:0000259" key="2">
    <source>
        <dbReference type="Pfam" id="PF02470"/>
    </source>
</evidence>
<keyword evidence="1" id="KW-1133">Transmembrane helix</keyword>
<organism evidence="3 4">
    <name type="scientific">Octadecabacter arcticus 238</name>
    <dbReference type="NCBI Taxonomy" id="391616"/>
    <lineage>
        <taxon>Bacteria</taxon>
        <taxon>Pseudomonadati</taxon>
        <taxon>Pseudomonadota</taxon>
        <taxon>Alphaproteobacteria</taxon>
        <taxon>Rhodobacterales</taxon>
        <taxon>Roseobacteraceae</taxon>
        <taxon>Octadecabacter</taxon>
    </lineage>
</organism>
<dbReference type="RefSeq" id="WP_015494827.1">
    <property type="nucleotide sequence ID" value="NC_020908.1"/>
</dbReference>
<dbReference type="AlphaFoldDB" id="M9RIN2"/>
<evidence type="ECO:0000313" key="4">
    <source>
        <dbReference type="Proteomes" id="UP000004688"/>
    </source>
</evidence>
<feature type="domain" description="Mce/MlaD" evidence="2">
    <location>
        <begin position="39"/>
        <end position="115"/>
    </location>
</feature>
<dbReference type="PANTHER" id="PTHR36698:SF2">
    <property type="entry name" value="MCE_MLAD DOMAIN-CONTAINING PROTEIN"/>
    <property type="match status" value="1"/>
</dbReference>
<keyword evidence="1" id="KW-0472">Membrane</keyword>
<evidence type="ECO:0000313" key="3">
    <source>
        <dbReference type="EMBL" id="AGI71638.1"/>
    </source>
</evidence>
<keyword evidence="4" id="KW-1185">Reference proteome</keyword>
<reference evidence="3 4" key="1">
    <citation type="journal article" date="2013" name="PLoS ONE">
        <title>Poles Apart: Arctic and Antarctic Octadecabacter strains Share High Genome Plasticity and a New Type of Xanthorhodopsin.</title>
        <authorList>
            <person name="Vollmers J."/>
            <person name="Voget S."/>
            <person name="Dietrich S."/>
            <person name="Gollnow K."/>
            <person name="Smits M."/>
            <person name="Meyer K."/>
            <person name="Brinkhoff T."/>
            <person name="Simon M."/>
            <person name="Daniel R."/>
        </authorList>
    </citation>
    <scope>NUCLEOTIDE SEQUENCE [LARGE SCALE GENOMIC DNA]</scope>
    <source>
        <strain evidence="3 4">238</strain>
    </source>
</reference>
<name>M9RIN2_9RHOB</name>
<proteinExistence type="predicted"/>
<dbReference type="Pfam" id="PF02470">
    <property type="entry name" value="MlaD"/>
    <property type="match status" value="1"/>
</dbReference>
<dbReference type="PANTHER" id="PTHR36698">
    <property type="entry name" value="BLL5892 PROTEIN"/>
    <property type="match status" value="1"/>
</dbReference>
<dbReference type="STRING" id="391616.OA238_c14980"/>